<dbReference type="EMBL" id="JBEDNZ010000003">
    <property type="protein sequence ID" value="KAL0849942.1"/>
    <property type="molecule type" value="Genomic_DNA"/>
</dbReference>
<organism evidence="1 2">
    <name type="scientific">Loxostege sticticalis</name>
    <name type="common">Beet webworm moth</name>
    <dbReference type="NCBI Taxonomy" id="481309"/>
    <lineage>
        <taxon>Eukaryota</taxon>
        <taxon>Metazoa</taxon>
        <taxon>Ecdysozoa</taxon>
        <taxon>Arthropoda</taxon>
        <taxon>Hexapoda</taxon>
        <taxon>Insecta</taxon>
        <taxon>Pterygota</taxon>
        <taxon>Neoptera</taxon>
        <taxon>Endopterygota</taxon>
        <taxon>Lepidoptera</taxon>
        <taxon>Glossata</taxon>
        <taxon>Ditrysia</taxon>
        <taxon>Pyraloidea</taxon>
        <taxon>Crambidae</taxon>
        <taxon>Pyraustinae</taxon>
        <taxon>Loxostege</taxon>
    </lineage>
</organism>
<evidence type="ECO:0000313" key="1">
    <source>
        <dbReference type="EMBL" id="KAL0849942.1"/>
    </source>
</evidence>
<proteinExistence type="predicted"/>
<protein>
    <submittedName>
        <fullName evidence="1">Uncharacterized protein</fullName>
    </submittedName>
</protein>
<comment type="caution">
    <text evidence="1">The sequence shown here is derived from an EMBL/GenBank/DDBJ whole genome shotgun (WGS) entry which is preliminary data.</text>
</comment>
<reference evidence="1 2" key="1">
    <citation type="submission" date="2024-06" db="EMBL/GenBank/DDBJ databases">
        <title>A chromosome-level genome assembly of beet webworm, Loxostege sticticalis.</title>
        <authorList>
            <person name="Zhang Y."/>
        </authorList>
    </citation>
    <scope>NUCLEOTIDE SEQUENCE [LARGE SCALE GENOMIC DNA]</scope>
    <source>
        <strain evidence="1">AQ028</strain>
        <tissue evidence="1">Male pupae</tissue>
    </source>
</reference>
<gene>
    <name evidence="1" type="ORF">ABMA28_011865</name>
</gene>
<accession>A0ABD0TKS7</accession>
<name>A0ABD0TKS7_LOXSC</name>
<evidence type="ECO:0000313" key="2">
    <source>
        <dbReference type="Proteomes" id="UP001549921"/>
    </source>
</evidence>
<sequence length="393" mass="44214">MLEQRAEQTDLQVEPQRIATLETNNKCKDTCDVRKKKKFARLRSPWRKRRESNCKDAGDLLDKGNPSCEFIMTPKDLSRPASDCCCQPSCNRSNVSAETHASKKTVVKSYSSDRADFEKQNFTPIEVIKPEGDSSKYLKLTGTKSEVQHDTDPKLPKLTNDVICQCPEEKIEVTNVGVQCVSCVGMNKEALKDSPLSNRNTNDVKVQGEGTTVDKKALIGRRLSDKNANDETVRDEDRAKPYRASIPLNNIARSEKDTSCQCSEIVLVKRDAQSQYIRDLTDAICCCCLSYEYRPMCRASSQNPSHILLSQCACSPYPTPLEPELRPIIKDTRTTFMAETPKTVPITYASGEVQTSDHSICLDKATYPLFMKIVCADKLNEEFVCKSFQSNRF</sequence>
<dbReference type="Proteomes" id="UP001549921">
    <property type="component" value="Unassembled WGS sequence"/>
</dbReference>
<dbReference type="AlphaFoldDB" id="A0ABD0TKS7"/>